<dbReference type="AlphaFoldDB" id="A0A1Y1VNH9"/>
<keyword evidence="1" id="KW-1133">Transmembrane helix</keyword>
<evidence type="ECO:0000256" key="1">
    <source>
        <dbReference type="SAM" id="Phobius"/>
    </source>
</evidence>
<keyword evidence="3" id="KW-1185">Reference proteome</keyword>
<feature type="transmembrane region" description="Helical" evidence="1">
    <location>
        <begin position="165"/>
        <end position="183"/>
    </location>
</feature>
<keyword evidence="1" id="KW-0812">Transmembrane</keyword>
<accession>A0A1Y1VNH9</accession>
<name>A0A1Y1VNH9_9FUNG</name>
<keyword evidence="1" id="KW-0472">Membrane</keyword>
<feature type="transmembrane region" description="Helical" evidence="1">
    <location>
        <begin position="132"/>
        <end position="153"/>
    </location>
</feature>
<dbReference type="InterPro" id="IPR052994">
    <property type="entry name" value="Tiny_macrocysts_regulators"/>
</dbReference>
<evidence type="ECO:0000313" key="3">
    <source>
        <dbReference type="Proteomes" id="UP000193719"/>
    </source>
</evidence>
<dbReference type="EMBL" id="MCFH01000001">
    <property type="protein sequence ID" value="ORX60959.1"/>
    <property type="molecule type" value="Genomic_DNA"/>
</dbReference>
<feature type="transmembrane region" description="Helical" evidence="1">
    <location>
        <begin position="195"/>
        <end position="216"/>
    </location>
</feature>
<dbReference type="PANTHER" id="PTHR31600:SF2">
    <property type="entry name" value="GAMETE ENRICHED GENE 10 PROTEIN-RELATED"/>
    <property type="match status" value="1"/>
</dbReference>
<dbReference type="Proteomes" id="UP000193719">
    <property type="component" value="Unassembled WGS sequence"/>
</dbReference>
<evidence type="ECO:0000313" key="2">
    <source>
        <dbReference type="EMBL" id="ORX60959.1"/>
    </source>
</evidence>
<reference evidence="2 3" key="1">
    <citation type="submission" date="2016-08" db="EMBL/GenBank/DDBJ databases">
        <title>Genomes of anaerobic fungi encode conserved fungal cellulosomes for biomass hydrolysis.</title>
        <authorList>
            <consortium name="DOE Joint Genome Institute"/>
            <person name="Haitjema C.H."/>
            <person name="Gilmore S.P."/>
            <person name="Henske J.K."/>
            <person name="Solomon K.V."/>
            <person name="De Groot R."/>
            <person name="Kuo A."/>
            <person name="Mondo S.J."/>
            <person name="Salamov A.A."/>
            <person name="Labutti K."/>
            <person name="Zhao Z."/>
            <person name="Chiniquy J."/>
            <person name="Barry K."/>
            <person name="Brewer H.M."/>
            <person name="Purvine S.O."/>
            <person name="Wright A.T."/>
            <person name="Boxma B."/>
            <person name="Van Alen T."/>
            <person name="Hackstein J.H."/>
            <person name="Baker S.E."/>
            <person name="Grigoriev I.V."/>
            <person name="O'Malley M.A."/>
        </authorList>
    </citation>
    <scope>NUCLEOTIDE SEQUENCE [LARGE SCALE GENOMIC DNA]</scope>
    <source>
        <strain evidence="3">finn</strain>
    </source>
</reference>
<protein>
    <submittedName>
        <fullName evidence="2">Uncharacterized protein</fullName>
    </submittedName>
</protein>
<dbReference type="OrthoDB" id="10489708at2759"/>
<proteinExistence type="predicted"/>
<feature type="transmembrane region" description="Helical" evidence="1">
    <location>
        <begin position="100"/>
        <end position="120"/>
    </location>
</feature>
<gene>
    <name evidence="2" type="ORF">BCR36DRAFT_365546</name>
</gene>
<feature type="transmembrane region" description="Helical" evidence="1">
    <location>
        <begin position="223"/>
        <end position="243"/>
    </location>
</feature>
<dbReference type="PANTHER" id="PTHR31600">
    <property type="entry name" value="TINY MACROCYSTS PROTEIN B-RELATED"/>
    <property type="match status" value="1"/>
</dbReference>
<organism evidence="2 3">
    <name type="scientific">Piromyces finnis</name>
    <dbReference type="NCBI Taxonomy" id="1754191"/>
    <lineage>
        <taxon>Eukaryota</taxon>
        <taxon>Fungi</taxon>
        <taxon>Fungi incertae sedis</taxon>
        <taxon>Chytridiomycota</taxon>
        <taxon>Chytridiomycota incertae sedis</taxon>
        <taxon>Neocallimastigomycetes</taxon>
        <taxon>Neocallimastigales</taxon>
        <taxon>Neocallimastigaceae</taxon>
        <taxon>Piromyces</taxon>
    </lineage>
</organism>
<dbReference type="STRING" id="1754191.A0A1Y1VNH9"/>
<sequence>MEEQQQQNENENFESPVIYPPILNKAEKVIFPFYTKFVTKLPFNNFTLILLRILEDIQWLLFSLRENWFEGSSYFHYNIINNLSSKTRFYYQKRIYNKKISLSIINLTLHSIFGYIFAKYYINPYILSKNIILSRGSSMIIEKLFILRFIMLLDIDILKKILRNVESMIIAVVVLFDVLYSYITSFPYYEPNINYASISLAACALYQALFSLICNLHHRNTHTAWLICMFSSILVFPLVWIYARYKYNKLVNEIYKNIQEKKILQKKKISKEYLNKLDSKQLIESMEDIYNKSLPKIKKNMFKNELHCEIACRFIRNNRNPEAYQLMKYIFSEGILQYSDCTKIYINFWFYFYSLRTFLYDNYRKLSSYMDNSEIKNMNQLIEIAKSKKPTSRETFLITLAIHTIEKEEKKLSNGDNHKIEITNTSIEYRLLKSSAIEYHVKALNEVKVLLKSLKASSNIKDTYYYIDCIKNLAKYENKCYSKYNELISKYEKTKSILHLYVIFIVNIMNQPEHAVNYYI</sequence>
<reference evidence="2 3" key="2">
    <citation type="submission" date="2016-08" db="EMBL/GenBank/DDBJ databases">
        <title>Pervasive Adenine N6-methylation of Active Genes in Fungi.</title>
        <authorList>
            <consortium name="DOE Joint Genome Institute"/>
            <person name="Mondo S.J."/>
            <person name="Dannebaum R.O."/>
            <person name="Kuo R.C."/>
            <person name="Labutti K."/>
            <person name="Haridas S."/>
            <person name="Kuo A."/>
            <person name="Salamov A."/>
            <person name="Ahrendt S.R."/>
            <person name="Lipzen A."/>
            <person name="Sullivan W."/>
            <person name="Andreopoulos W.B."/>
            <person name="Clum A."/>
            <person name="Lindquist E."/>
            <person name="Daum C."/>
            <person name="Ramamoorthy G.K."/>
            <person name="Gryganskyi A."/>
            <person name="Culley D."/>
            <person name="Magnuson J.K."/>
            <person name="James T.Y."/>
            <person name="O'Malley M.A."/>
            <person name="Stajich J.E."/>
            <person name="Spatafora J.W."/>
            <person name="Visel A."/>
            <person name="Grigoriev I.V."/>
        </authorList>
    </citation>
    <scope>NUCLEOTIDE SEQUENCE [LARGE SCALE GENOMIC DNA]</scope>
    <source>
        <strain evidence="3">finn</strain>
    </source>
</reference>
<comment type="caution">
    <text evidence="2">The sequence shown here is derived from an EMBL/GenBank/DDBJ whole genome shotgun (WGS) entry which is preliminary data.</text>
</comment>